<dbReference type="AlphaFoldDB" id="A0A1Q3CKU8"/>
<organism evidence="5 6">
    <name type="scientific">Cephalotus follicularis</name>
    <name type="common">Albany pitcher plant</name>
    <dbReference type="NCBI Taxonomy" id="3775"/>
    <lineage>
        <taxon>Eukaryota</taxon>
        <taxon>Viridiplantae</taxon>
        <taxon>Streptophyta</taxon>
        <taxon>Embryophyta</taxon>
        <taxon>Tracheophyta</taxon>
        <taxon>Spermatophyta</taxon>
        <taxon>Magnoliopsida</taxon>
        <taxon>eudicotyledons</taxon>
        <taxon>Gunneridae</taxon>
        <taxon>Pentapetalae</taxon>
        <taxon>rosids</taxon>
        <taxon>fabids</taxon>
        <taxon>Oxalidales</taxon>
        <taxon>Cephalotaceae</taxon>
        <taxon>Cephalotus</taxon>
    </lineage>
</organism>
<name>A0A1Q3CKU8_CEPFO</name>
<dbReference type="Pfam" id="PF01657">
    <property type="entry name" value="Stress-antifung"/>
    <property type="match status" value="1"/>
</dbReference>
<dbReference type="CDD" id="cd23509">
    <property type="entry name" value="Gnk2-like"/>
    <property type="match status" value="1"/>
</dbReference>
<dbReference type="PANTHER" id="PTHR32099:SF51">
    <property type="entry name" value="CYSTEINE-RICH RECEPTOR-LIKE PROTEIN KINASE 25 ISOFORM X1"/>
    <property type="match status" value="1"/>
</dbReference>
<accession>A0A1Q3CKU8</accession>
<dbReference type="STRING" id="3775.A0A1Q3CKU8"/>
<comment type="caution">
    <text evidence="5">The sequence shown here is derived from an EMBL/GenBank/DDBJ whole genome shotgun (WGS) entry which is preliminary data.</text>
</comment>
<keyword evidence="1 3" id="KW-0732">Signal</keyword>
<feature type="chain" id="PRO_5012659298" evidence="3">
    <location>
        <begin position="24"/>
        <end position="132"/>
    </location>
</feature>
<evidence type="ECO:0000313" key="6">
    <source>
        <dbReference type="Proteomes" id="UP000187406"/>
    </source>
</evidence>
<dbReference type="InterPro" id="IPR002902">
    <property type="entry name" value="GNK2"/>
</dbReference>
<evidence type="ECO:0000256" key="2">
    <source>
        <dbReference type="ARBA" id="ARBA00022737"/>
    </source>
</evidence>
<feature type="domain" description="Gnk2-homologous" evidence="4">
    <location>
        <begin position="32"/>
        <end position="91"/>
    </location>
</feature>
<evidence type="ECO:0000256" key="1">
    <source>
        <dbReference type="ARBA" id="ARBA00022729"/>
    </source>
</evidence>
<protein>
    <submittedName>
        <fullName evidence="5">Stress-antifung domain-containing protein</fullName>
    </submittedName>
</protein>
<reference evidence="6" key="1">
    <citation type="submission" date="2016-04" db="EMBL/GenBank/DDBJ databases">
        <title>Cephalotus genome sequencing.</title>
        <authorList>
            <person name="Fukushima K."/>
            <person name="Hasebe M."/>
            <person name="Fang X."/>
        </authorList>
    </citation>
    <scope>NUCLEOTIDE SEQUENCE [LARGE SCALE GENOMIC DNA]</scope>
    <source>
        <strain evidence="6">cv. St1</strain>
    </source>
</reference>
<keyword evidence="6" id="KW-1185">Reference proteome</keyword>
<evidence type="ECO:0000313" key="5">
    <source>
        <dbReference type="EMBL" id="GAV80708.1"/>
    </source>
</evidence>
<keyword evidence="2" id="KW-0677">Repeat</keyword>
<dbReference type="OrthoDB" id="1909574at2759"/>
<proteinExistence type="predicted"/>
<feature type="signal peptide" evidence="3">
    <location>
        <begin position="1"/>
        <end position="23"/>
    </location>
</feature>
<gene>
    <name evidence="5" type="ORF">CFOL_v3_24168</name>
</gene>
<dbReference type="PANTHER" id="PTHR32099">
    <property type="entry name" value="CYSTEINE-RICH REPEAT SECRETORY PROTEIN"/>
    <property type="match status" value="1"/>
</dbReference>
<dbReference type="Gene3D" id="3.30.430.20">
    <property type="entry name" value="Gnk2 domain, C-X8-C-X2-C motif"/>
    <property type="match status" value="1"/>
</dbReference>
<dbReference type="InParanoid" id="A0A1Q3CKU8"/>
<sequence length="132" mass="14615">MASSRPLFLYSTILIHLIAITIAQPNFFLQSCSNDVRNYTSNSTYKTNPDTLLSSISSNNDIDYVFYNLSSGGQGHNEEVNAIVLCRGDVNLNPEYIVVILDIIGIRSLLNNASFAILDGSWSIIIHQLDCL</sequence>
<evidence type="ECO:0000259" key="4">
    <source>
        <dbReference type="Pfam" id="PF01657"/>
    </source>
</evidence>
<dbReference type="PROSITE" id="PS51257">
    <property type="entry name" value="PROKAR_LIPOPROTEIN"/>
    <property type="match status" value="1"/>
</dbReference>
<dbReference type="EMBL" id="BDDD01002241">
    <property type="protein sequence ID" value="GAV80708.1"/>
    <property type="molecule type" value="Genomic_DNA"/>
</dbReference>
<evidence type="ECO:0000256" key="3">
    <source>
        <dbReference type="SAM" id="SignalP"/>
    </source>
</evidence>
<dbReference type="Proteomes" id="UP000187406">
    <property type="component" value="Unassembled WGS sequence"/>
</dbReference>
<dbReference type="InterPro" id="IPR038408">
    <property type="entry name" value="GNK2_sf"/>
</dbReference>